<reference evidence="2 3" key="1">
    <citation type="submission" date="2024-06" db="EMBL/GenBank/DDBJ databases">
        <authorList>
            <person name="Bataeva Y.V."/>
            <person name="Grigorian L.N."/>
            <person name="Solomentsev V.I."/>
        </authorList>
    </citation>
    <scope>NUCLEOTIDE SEQUENCE [LARGE SCALE GENOMIC DNA]</scope>
    <source>
        <strain evidence="3">SCPM-O-B-12605 (RCAM04882)</strain>
    </source>
</reference>
<name>A0ABV1ZVD5_9ACTN</name>
<dbReference type="Pfam" id="PF13649">
    <property type="entry name" value="Methyltransf_25"/>
    <property type="match status" value="1"/>
</dbReference>
<dbReference type="Proteomes" id="UP001432401">
    <property type="component" value="Unassembled WGS sequence"/>
</dbReference>
<dbReference type="Gene3D" id="3.40.50.150">
    <property type="entry name" value="Vaccinia Virus protein VP39"/>
    <property type="match status" value="1"/>
</dbReference>
<keyword evidence="3" id="KW-1185">Reference proteome</keyword>
<evidence type="ECO:0000259" key="1">
    <source>
        <dbReference type="Pfam" id="PF13649"/>
    </source>
</evidence>
<accession>A0ABV1ZVD5</accession>
<proteinExistence type="predicted"/>
<dbReference type="InterPro" id="IPR029063">
    <property type="entry name" value="SAM-dependent_MTases_sf"/>
</dbReference>
<dbReference type="InterPro" id="IPR050508">
    <property type="entry name" value="Methyltransf_Superfamily"/>
</dbReference>
<comment type="caution">
    <text evidence="2">The sequence shown here is derived from an EMBL/GenBank/DDBJ whole genome shotgun (WGS) entry which is preliminary data.</text>
</comment>
<dbReference type="GO" id="GO:0032259">
    <property type="term" value="P:methylation"/>
    <property type="evidence" value="ECO:0007669"/>
    <property type="project" value="UniProtKB-KW"/>
</dbReference>
<evidence type="ECO:0000313" key="2">
    <source>
        <dbReference type="EMBL" id="MES0835053.1"/>
    </source>
</evidence>
<dbReference type="EC" id="2.1.1.-" evidence="2"/>
<dbReference type="RefSeq" id="WP_352984124.1">
    <property type="nucleotide sequence ID" value="NZ_JBEQNA010000009.1"/>
</dbReference>
<keyword evidence="2" id="KW-0808">Transferase</keyword>
<dbReference type="InterPro" id="IPR041698">
    <property type="entry name" value="Methyltransf_25"/>
</dbReference>
<dbReference type="CDD" id="cd02440">
    <property type="entry name" value="AdoMet_MTases"/>
    <property type="match status" value="1"/>
</dbReference>
<dbReference type="GO" id="GO:0008168">
    <property type="term" value="F:methyltransferase activity"/>
    <property type="evidence" value="ECO:0007669"/>
    <property type="project" value="UniProtKB-KW"/>
</dbReference>
<protein>
    <submittedName>
        <fullName evidence="2">Class I SAM-dependent methyltransferase</fullName>
        <ecNumber evidence="2">2.1.1.-</ecNumber>
    </submittedName>
</protein>
<evidence type="ECO:0000313" key="3">
    <source>
        <dbReference type="Proteomes" id="UP001432401"/>
    </source>
</evidence>
<sequence length="259" mass="28362">MSTVEVMPVGLEQVRRDWTRLGSAEPLWAVCVDPDKRDGGWDDDEFLASGRADVDPAVARMDELGIRPGGGRVLDFGCGAGRLSNALAAHFDEVVGVDISAPMLEEARRLDRSGGRIAFTLNERADLSLFGDDSFDLVYTDLVLQHLPAALAEGYVREFARVLRPGGVMVLGVPETERRTFKGMVFRYVPWPLVALAQRVVLRYPAPMRMHTLRTGRIAELVPGGRIAASDEYWGGDHWRHLRHFVVLDGAAPAGGGTA</sequence>
<dbReference type="SUPFAM" id="SSF53335">
    <property type="entry name" value="S-adenosyl-L-methionine-dependent methyltransferases"/>
    <property type="match status" value="1"/>
</dbReference>
<organism evidence="2 3">
    <name type="scientific">Nocardiopsis tropica</name>
    <dbReference type="NCBI Taxonomy" id="109330"/>
    <lineage>
        <taxon>Bacteria</taxon>
        <taxon>Bacillati</taxon>
        <taxon>Actinomycetota</taxon>
        <taxon>Actinomycetes</taxon>
        <taxon>Streptosporangiales</taxon>
        <taxon>Nocardiopsidaceae</taxon>
        <taxon>Nocardiopsis</taxon>
    </lineage>
</organism>
<keyword evidence="2" id="KW-0489">Methyltransferase</keyword>
<gene>
    <name evidence="2" type="ORF">ABUK86_14845</name>
</gene>
<dbReference type="PANTHER" id="PTHR42912">
    <property type="entry name" value="METHYLTRANSFERASE"/>
    <property type="match status" value="1"/>
</dbReference>
<dbReference type="EMBL" id="JBEQNB010000007">
    <property type="protein sequence ID" value="MES0835053.1"/>
    <property type="molecule type" value="Genomic_DNA"/>
</dbReference>
<dbReference type="PANTHER" id="PTHR42912:SF93">
    <property type="entry name" value="N6-ADENOSINE-METHYLTRANSFERASE TMT1A"/>
    <property type="match status" value="1"/>
</dbReference>
<feature type="domain" description="Methyltransferase" evidence="1">
    <location>
        <begin position="73"/>
        <end position="167"/>
    </location>
</feature>